<dbReference type="SUPFAM" id="SSF53474">
    <property type="entry name" value="alpha/beta-Hydrolases"/>
    <property type="match status" value="1"/>
</dbReference>
<comment type="similarity">
    <text evidence="1 3">Belongs to the type-B carboxylesterase/lipase family.</text>
</comment>
<evidence type="ECO:0000313" key="6">
    <source>
        <dbReference type="Proteomes" id="UP001142325"/>
    </source>
</evidence>
<evidence type="ECO:0000256" key="2">
    <source>
        <dbReference type="ARBA" id="ARBA00022801"/>
    </source>
</evidence>
<protein>
    <recommendedName>
        <fullName evidence="3">Carboxylic ester hydrolase</fullName>
        <ecNumber evidence="3">3.1.1.-</ecNumber>
    </recommendedName>
</protein>
<dbReference type="Pfam" id="PF00135">
    <property type="entry name" value="COesterase"/>
    <property type="match status" value="1"/>
</dbReference>
<evidence type="ECO:0000313" key="5">
    <source>
        <dbReference type="EMBL" id="GLK01325.1"/>
    </source>
</evidence>
<dbReference type="InterPro" id="IPR029058">
    <property type="entry name" value="AB_hydrolase_fold"/>
</dbReference>
<dbReference type="Proteomes" id="UP001142325">
    <property type="component" value="Unassembled WGS sequence"/>
</dbReference>
<organism evidence="5 6">
    <name type="scientific">Microbacterium keratanolyticum</name>
    <dbReference type="NCBI Taxonomy" id="67574"/>
    <lineage>
        <taxon>Bacteria</taxon>
        <taxon>Bacillati</taxon>
        <taxon>Actinomycetota</taxon>
        <taxon>Actinomycetes</taxon>
        <taxon>Micrococcales</taxon>
        <taxon>Microbacteriaceae</taxon>
        <taxon>Microbacterium</taxon>
    </lineage>
</organism>
<dbReference type="AlphaFoldDB" id="A0A9W6M7Y3"/>
<reference evidence="5" key="2">
    <citation type="submission" date="2023-01" db="EMBL/GenBank/DDBJ databases">
        <authorList>
            <person name="Sun Q."/>
            <person name="Evtushenko L."/>
        </authorList>
    </citation>
    <scope>NUCLEOTIDE SEQUENCE</scope>
    <source>
        <strain evidence="5">VKM Ac-1958</strain>
    </source>
</reference>
<keyword evidence="6" id="KW-1185">Reference proteome</keyword>
<keyword evidence="2 3" id="KW-0378">Hydrolase</keyword>
<dbReference type="InterPro" id="IPR002018">
    <property type="entry name" value="CarbesteraseB"/>
</dbReference>
<dbReference type="InterPro" id="IPR019826">
    <property type="entry name" value="Carboxylesterase_B_AS"/>
</dbReference>
<dbReference type="PROSITE" id="PS00122">
    <property type="entry name" value="CARBOXYLESTERASE_B_1"/>
    <property type="match status" value="1"/>
</dbReference>
<accession>A0A9W6M7Y3</accession>
<name>A0A9W6M7Y3_9MICO</name>
<evidence type="ECO:0000256" key="3">
    <source>
        <dbReference type="RuleBase" id="RU361235"/>
    </source>
</evidence>
<evidence type="ECO:0000259" key="4">
    <source>
        <dbReference type="Pfam" id="PF00135"/>
    </source>
</evidence>
<dbReference type="EMBL" id="BSET01000001">
    <property type="protein sequence ID" value="GLK01325.1"/>
    <property type="molecule type" value="Genomic_DNA"/>
</dbReference>
<evidence type="ECO:0000256" key="1">
    <source>
        <dbReference type="ARBA" id="ARBA00005964"/>
    </source>
</evidence>
<proteinExistence type="inferred from homology"/>
<dbReference type="InterPro" id="IPR050309">
    <property type="entry name" value="Type-B_Carboxylest/Lipase"/>
</dbReference>
<dbReference type="EC" id="3.1.1.-" evidence="3"/>
<comment type="caution">
    <text evidence="5">The sequence shown here is derived from an EMBL/GenBank/DDBJ whole genome shotgun (WGS) entry which is preliminary data.</text>
</comment>
<sequence length="503" mass="52832">MTVANPDTAPVVETAAGPVRGTWRGTPGSAGASAAFLGIPFAQAPVGALRFAAPVPPAPWSEVRDATAYGATPQRGDMGKTLIPEPSIPGDSTLNVNVFSPDPTPGAALPVLVWIHGGGFIAGSPSSPWYDGRTFNRDGVVLVAVSYRLGFDGFGEIDGAPSNRAVLDWIAALEWVQQNVAAFGGDPARVTIGGQSAGGGAVLTLLGMERAQHLFHGALAISSALGDVPLDLAQQRTQLLAELAGVDAHVDGIRSLTEERVHELQGKAGSLGAHGPAGALTQLTQGLPWGPTIDGELLPQRTIEALRAGIGADKPLLLGAADDEFALPAGPIRQKLRWVPPRLALGQLQKDRARRRAYVHANRALVHAGTPALLGRYVTDYVFRSLVARAAEARKDAPTWAYRFAWASPVTGHASHCLDVPFWFDCLDDAFVADQTGDNPPQALATAMHAAAVRFITDGEPGWARWRSDPGCTRDFGVGPAETSDYSAEQFSVDAYDGALPLI</sequence>
<gene>
    <name evidence="5" type="ORF">GCM10017596_10400</name>
</gene>
<reference evidence="5" key="1">
    <citation type="journal article" date="2014" name="Int. J. Syst. Evol. Microbiol.">
        <title>Complete genome sequence of Corynebacterium casei LMG S-19264T (=DSM 44701T), isolated from a smear-ripened cheese.</title>
        <authorList>
            <consortium name="US DOE Joint Genome Institute (JGI-PGF)"/>
            <person name="Walter F."/>
            <person name="Albersmeier A."/>
            <person name="Kalinowski J."/>
            <person name="Ruckert C."/>
        </authorList>
    </citation>
    <scope>NUCLEOTIDE SEQUENCE</scope>
    <source>
        <strain evidence="5">VKM Ac-1958</strain>
    </source>
</reference>
<dbReference type="RefSeq" id="WP_204938976.1">
    <property type="nucleotide sequence ID" value="NZ_BAAAUM010000001.1"/>
</dbReference>
<feature type="domain" description="Carboxylesterase type B" evidence="4">
    <location>
        <begin position="9"/>
        <end position="461"/>
    </location>
</feature>
<dbReference type="Gene3D" id="3.40.50.1820">
    <property type="entry name" value="alpha/beta hydrolase"/>
    <property type="match status" value="1"/>
</dbReference>
<dbReference type="PANTHER" id="PTHR11559">
    <property type="entry name" value="CARBOXYLESTERASE"/>
    <property type="match status" value="1"/>
</dbReference>
<dbReference type="GO" id="GO:0016787">
    <property type="term" value="F:hydrolase activity"/>
    <property type="evidence" value="ECO:0007669"/>
    <property type="project" value="UniProtKB-KW"/>
</dbReference>